<dbReference type="Proteomes" id="UP000574390">
    <property type="component" value="Unassembled WGS sequence"/>
</dbReference>
<name>A0A7J6R5A8_PEROL</name>
<gene>
    <name evidence="2" type="ORF">FOZ62_029305</name>
</gene>
<evidence type="ECO:0000313" key="2">
    <source>
        <dbReference type="EMBL" id="KAF4715441.1"/>
    </source>
</evidence>
<protein>
    <submittedName>
        <fullName evidence="2">Uncharacterized protein</fullName>
    </submittedName>
</protein>
<dbReference type="EMBL" id="JABANM010024897">
    <property type="protein sequence ID" value="KAF4715441.1"/>
    <property type="molecule type" value="Genomic_DNA"/>
</dbReference>
<comment type="caution">
    <text evidence="2">The sequence shown here is derived from an EMBL/GenBank/DDBJ whole genome shotgun (WGS) entry which is preliminary data.</text>
</comment>
<feature type="compositionally biased region" description="Polar residues" evidence="1">
    <location>
        <begin position="152"/>
        <end position="161"/>
    </location>
</feature>
<reference evidence="2 3" key="1">
    <citation type="submission" date="2020-04" db="EMBL/GenBank/DDBJ databases">
        <title>Perkinsus olseni comparative genomics.</title>
        <authorList>
            <person name="Bogema D.R."/>
        </authorList>
    </citation>
    <scope>NUCLEOTIDE SEQUENCE [LARGE SCALE GENOMIC DNA]</scope>
    <source>
        <strain evidence="2">ATCC PRA-205</strain>
    </source>
</reference>
<feature type="compositionally biased region" description="Low complexity" evidence="1">
    <location>
        <begin position="113"/>
        <end position="126"/>
    </location>
</feature>
<proteinExistence type="predicted"/>
<feature type="compositionally biased region" description="Basic and acidic residues" evidence="1">
    <location>
        <begin position="241"/>
        <end position="259"/>
    </location>
</feature>
<organism evidence="2 3">
    <name type="scientific">Perkinsus olseni</name>
    <name type="common">Perkinsus atlanticus</name>
    <dbReference type="NCBI Taxonomy" id="32597"/>
    <lineage>
        <taxon>Eukaryota</taxon>
        <taxon>Sar</taxon>
        <taxon>Alveolata</taxon>
        <taxon>Perkinsozoa</taxon>
        <taxon>Perkinsea</taxon>
        <taxon>Perkinsida</taxon>
        <taxon>Perkinsidae</taxon>
        <taxon>Perkinsus</taxon>
    </lineage>
</organism>
<feature type="region of interest" description="Disordered" evidence="1">
    <location>
        <begin position="234"/>
        <end position="266"/>
    </location>
</feature>
<dbReference type="AlphaFoldDB" id="A0A7J6R5A8"/>
<sequence length="295" mass="30908">MIVVRLCLGEPKWKSSLGNGQQGQSYSGYATGNPLDILAIAALSTPTESYKSGPSRSVGIVNQPVPGPSVGIPSRPGGRVSGTGMGVLGDESGRRSGQSQKLASINPTRTAESSLSSSDLGGLRLGVQRPADSVRERLSGPHDHTVVEDHSGTSPTTSTTVIEYPNSGLSDGVPGELETSGSVGARSALEAEGVYSGEDSSIDLLASETESEETNSDLTEHSSSVHIGDELRQASMGAEVDDIHPASRREDHRGDRRAASDSVSPLSSVDEFYFEDLLKWFEDSTGDGSSEFDKI</sequence>
<evidence type="ECO:0000256" key="1">
    <source>
        <dbReference type="SAM" id="MobiDB-lite"/>
    </source>
</evidence>
<feature type="compositionally biased region" description="Basic and acidic residues" evidence="1">
    <location>
        <begin position="132"/>
        <end position="151"/>
    </location>
</feature>
<feature type="region of interest" description="Disordered" evidence="1">
    <location>
        <begin position="50"/>
        <end position="185"/>
    </location>
</feature>
<accession>A0A7J6R5A8</accession>
<feature type="compositionally biased region" description="Polar residues" evidence="1">
    <location>
        <begin position="95"/>
        <end position="112"/>
    </location>
</feature>
<evidence type="ECO:0000313" key="3">
    <source>
        <dbReference type="Proteomes" id="UP000574390"/>
    </source>
</evidence>